<gene>
    <name evidence="2" type="ORF">AA0114_g7254</name>
</gene>
<protein>
    <submittedName>
        <fullName evidence="2">Uncharacterized protein</fullName>
    </submittedName>
</protein>
<feature type="compositionally biased region" description="Basic and acidic residues" evidence="1">
    <location>
        <begin position="428"/>
        <end position="438"/>
    </location>
</feature>
<evidence type="ECO:0000313" key="2">
    <source>
        <dbReference type="EMBL" id="RYN48407.1"/>
    </source>
</evidence>
<feature type="region of interest" description="Disordered" evidence="1">
    <location>
        <begin position="1"/>
        <end position="35"/>
    </location>
</feature>
<name>A0A4Q4MDV3_9PLEO</name>
<feature type="region of interest" description="Disordered" evidence="1">
    <location>
        <begin position="403"/>
        <end position="460"/>
    </location>
</feature>
<reference evidence="3" key="1">
    <citation type="journal article" date="2019" name="bioRxiv">
        <title>Genomics, evolutionary history and diagnostics of the Alternaria alternata species group including apple and Asian pear pathotypes.</title>
        <authorList>
            <person name="Armitage A.D."/>
            <person name="Cockerton H.M."/>
            <person name="Sreenivasaprasad S."/>
            <person name="Woodhall J.W."/>
            <person name="Lane C.R."/>
            <person name="Harrison R.J."/>
            <person name="Clarkson J.P."/>
        </authorList>
    </citation>
    <scope>NUCLEOTIDE SEQUENCE [LARGE SCALE GENOMIC DNA]</scope>
    <source>
        <strain evidence="3">FERA 1082</strain>
    </source>
</reference>
<organism evidence="2 3">
    <name type="scientific">Alternaria tenuissima</name>
    <dbReference type="NCBI Taxonomy" id="119927"/>
    <lineage>
        <taxon>Eukaryota</taxon>
        <taxon>Fungi</taxon>
        <taxon>Dikarya</taxon>
        <taxon>Ascomycota</taxon>
        <taxon>Pezizomycotina</taxon>
        <taxon>Dothideomycetes</taxon>
        <taxon>Pleosporomycetidae</taxon>
        <taxon>Pleosporales</taxon>
        <taxon>Pleosporineae</taxon>
        <taxon>Pleosporaceae</taxon>
        <taxon>Alternaria</taxon>
        <taxon>Alternaria sect. Alternaria</taxon>
        <taxon>Alternaria alternata complex</taxon>
    </lineage>
</organism>
<sequence>MARLPALKAKSRKRSSKALSPAHDSSVAKTTEVDHAIETPTSDAARLSKLRISKLRISKLRISSSGDVEKIWPDNIENILPKIEENQTRTIESKLLDGTIMITFDQAPELTRAASGTLPSSIHRTFYETSQTACCFVNKDTHPKHREVPDLKISDENAFQSIGSFSLPTDLTRERIERHLVWNKKINPSSYISGFNDLSHAIRRAGFHYKNSKRIGMRVSIARISTDGLIAATVTAQMETTITVTTRRRFHPDETYLASKVHNISTPVWIRDTAVPLDHSAITWQQLKASGADMWLSITEIRASDMKLILPKIRWCDTICADGHDYEWLACGFIPKSRVTRVMPWDGTRLHRNPDVRIVRSIDSPDPWVFDWTTSMWRYDPRLYRTACFLSTYGGNKRKILDEERDDEHEGPSRKRRKVINISKAKGKKTDTTPEAKRNNNPYEPGFIPETSEQADSDNGCCSVCGQRKTPFHINEETDGPLAYLDLSMPSKPA</sequence>
<feature type="region of interest" description="Disordered" evidence="1">
    <location>
        <begin position="475"/>
        <end position="494"/>
    </location>
</feature>
<proteinExistence type="predicted"/>
<accession>A0A4Q4MDV3</accession>
<comment type="caution">
    <text evidence="2">The sequence shown here is derived from an EMBL/GenBank/DDBJ whole genome shotgun (WGS) entry which is preliminary data.</text>
</comment>
<dbReference type="AlphaFoldDB" id="A0A4Q4MDV3"/>
<dbReference type="EMBL" id="PDXA01000023">
    <property type="protein sequence ID" value="RYN48407.1"/>
    <property type="molecule type" value="Genomic_DNA"/>
</dbReference>
<dbReference type="Proteomes" id="UP000292402">
    <property type="component" value="Unassembled WGS sequence"/>
</dbReference>
<evidence type="ECO:0000256" key="1">
    <source>
        <dbReference type="SAM" id="MobiDB-lite"/>
    </source>
</evidence>
<evidence type="ECO:0000313" key="3">
    <source>
        <dbReference type="Proteomes" id="UP000292402"/>
    </source>
</evidence>